<organism evidence="3 4">
    <name type="scientific">Diacronema lutheri</name>
    <name type="common">Unicellular marine alga</name>
    <name type="synonym">Monochrysis lutheri</name>
    <dbReference type="NCBI Taxonomy" id="2081491"/>
    <lineage>
        <taxon>Eukaryota</taxon>
        <taxon>Haptista</taxon>
        <taxon>Haptophyta</taxon>
        <taxon>Pavlovophyceae</taxon>
        <taxon>Pavlovales</taxon>
        <taxon>Pavlovaceae</taxon>
        <taxon>Diacronema</taxon>
    </lineage>
</organism>
<dbReference type="PANTHER" id="PTHR43355:SF2">
    <property type="entry name" value="FLAVIN REDUCTASE (NADPH)"/>
    <property type="match status" value="1"/>
</dbReference>
<comment type="caution">
    <text evidence="3">The sequence shown here is derived from an EMBL/GenBank/DDBJ whole genome shotgun (WGS) entry which is preliminary data.</text>
</comment>
<reference evidence="3" key="1">
    <citation type="submission" date="2021-05" db="EMBL/GenBank/DDBJ databases">
        <title>The genome of the haptophyte Pavlova lutheri (Diacronema luteri, Pavlovales) - a model for lipid biosynthesis in eukaryotic algae.</title>
        <authorList>
            <person name="Hulatt C.J."/>
            <person name="Posewitz M.C."/>
        </authorList>
    </citation>
    <scope>NUCLEOTIDE SEQUENCE</scope>
    <source>
        <strain evidence="3">NIVA-4/92</strain>
    </source>
</reference>
<dbReference type="PANTHER" id="PTHR43355">
    <property type="entry name" value="FLAVIN REDUCTASE (NADPH)"/>
    <property type="match status" value="1"/>
</dbReference>
<evidence type="ECO:0000256" key="1">
    <source>
        <dbReference type="SAM" id="MobiDB-lite"/>
    </source>
</evidence>
<dbReference type="SUPFAM" id="SSF51735">
    <property type="entry name" value="NAD(P)-binding Rossmann-fold domains"/>
    <property type="match status" value="1"/>
</dbReference>
<dbReference type="EMBL" id="JAGTXO010000016">
    <property type="protein sequence ID" value="KAG8463330.1"/>
    <property type="molecule type" value="Genomic_DNA"/>
</dbReference>
<dbReference type="InterPro" id="IPR016040">
    <property type="entry name" value="NAD(P)-bd_dom"/>
</dbReference>
<dbReference type="InterPro" id="IPR036291">
    <property type="entry name" value="NAD(P)-bd_dom_sf"/>
</dbReference>
<evidence type="ECO:0000313" key="4">
    <source>
        <dbReference type="Proteomes" id="UP000751190"/>
    </source>
</evidence>
<accession>A0A8J5XPZ7</accession>
<feature type="domain" description="NAD(P)-binding" evidence="2">
    <location>
        <begin position="152"/>
        <end position="355"/>
    </location>
</feature>
<feature type="region of interest" description="Disordered" evidence="1">
    <location>
        <begin position="112"/>
        <end position="137"/>
    </location>
</feature>
<dbReference type="OrthoDB" id="419598at2759"/>
<dbReference type="Gene3D" id="3.40.50.720">
    <property type="entry name" value="NAD(P)-binding Rossmann-like Domain"/>
    <property type="match status" value="1"/>
</dbReference>
<sequence length="378" mass="39416">MRAALEAAIFFSLPVAAGVGIHRFGAPWLVPDAPGATSLFVVAAALASWRSRTGAAVLALAFGVGVAFHRVGAPCVARHVPGVEPLLAIAAVLAAWRSGFFDEPLAEPAAERYASAREKSGEDNGSTAAEAPSCAPEEARREQRLVVVFTSTGRAGSHLVRAALDAGFRVRVFSRDPSRLLTEAPAPPVGAGAVESVPGELDDDAAVRAAMAGASIAICVAGTTRRSRKSFADGLMRGFAASALDGMREHGVRRLVYQAGALCVAPGERPSMGKRLLRLTLAASTGMLAAIEDHDAAIARLADHAHNVSWAVTMPGMLSEQPSKGQLEGRRTPTEFPQVIAHADLARWTLAVAADDDCRGCLHPAYPSATAELQGVRQ</sequence>
<evidence type="ECO:0000313" key="3">
    <source>
        <dbReference type="EMBL" id="KAG8463330.1"/>
    </source>
</evidence>
<dbReference type="Proteomes" id="UP000751190">
    <property type="component" value="Unassembled WGS sequence"/>
</dbReference>
<dbReference type="AlphaFoldDB" id="A0A8J5XPZ7"/>
<name>A0A8J5XPZ7_DIALT</name>
<dbReference type="GO" id="GO:0016646">
    <property type="term" value="F:oxidoreductase activity, acting on the CH-NH group of donors, NAD or NADP as acceptor"/>
    <property type="evidence" value="ECO:0007669"/>
    <property type="project" value="TreeGrafter"/>
</dbReference>
<dbReference type="Pfam" id="PF13460">
    <property type="entry name" value="NAD_binding_10"/>
    <property type="match status" value="1"/>
</dbReference>
<gene>
    <name evidence="3" type="ORF">KFE25_004841</name>
</gene>
<proteinExistence type="predicted"/>
<protein>
    <recommendedName>
        <fullName evidence="2">NAD(P)-binding domain-containing protein</fullName>
    </recommendedName>
</protein>
<keyword evidence="4" id="KW-1185">Reference proteome</keyword>
<dbReference type="InterPro" id="IPR051606">
    <property type="entry name" value="Polyketide_Oxido-like"/>
</dbReference>
<evidence type="ECO:0000259" key="2">
    <source>
        <dbReference type="Pfam" id="PF13460"/>
    </source>
</evidence>